<keyword evidence="3 13" id="KW-0812">Transmembrane</keyword>
<dbReference type="PROSITE" id="PS50213">
    <property type="entry name" value="FAS1"/>
    <property type="match status" value="1"/>
</dbReference>
<feature type="domain" description="FAS1" evidence="15">
    <location>
        <begin position="23"/>
        <end position="159"/>
    </location>
</feature>
<keyword evidence="6 13" id="KW-1133">Transmembrane helix</keyword>
<evidence type="ECO:0000256" key="2">
    <source>
        <dbReference type="ARBA" id="ARBA00007472"/>
    </source>
</evidence>
<dbReference type="OrthoDB" id="550703at2759"/>
<dbReference type="RefSeq" id="XP_013903617.1">
    <property type="nucleotide sequence ID" value="XM_014048163.1"/>
</dbReference>
<feature type="coiled-coil region" evidence="11">
    <location>
        <begin position="290"/>
        <end position="317"/>
    </location>
</feature>
<evidence type="ECO:0000313" key="16">
    <source>
        <dbReference type="EMBL" id="KIZ04598.1"/>
    </source>
</evidence>
<comment type="function">
    <text evidence="10">Required for the maintenance of the structure of the mitochondrial inner membrane. Involved in mitochondrial morphology. Causes growth arrest when highly overexpressed.</text>
</comment>
<dbReference type="GO" id="GO:0005743">
    <property type="term" value="C:mitochondrial inner membrane"/>
    <property type="evidence" value="ECO:0007669"/>
    <property type="project" value="UniProtKB-SubCell"/>
</dbReference>
<evidence type="ECO:0000256" key="5">
    <source>
        <dbReference type="ARBA" id="ARBA00022946"/>
    </source>
</evidence>
<feature type="chain" id="PRO_5002262309" evidence="14">
    <location>
        <begin position="21"/>
        <end position="461"/>
    </location>
</feature>
<dbReference type="EMBL" id="KK100640">
    <property type="protein sequence ID" value="KIZ04598.1"/>
    <property type="molecule type" value="Genomic_DNA"/>
</dbReference>
<dbReference type="GeneID" id="25736241"/>
<feature type="compositionally biased region" description="Gly residues" evidence="12">
    <location>
        <begin position="257"/>
        <end position="268"/>
    </location>
</feature>
<evidence type="ECO:0000256" key="10">
    <source>
        <dbReference type="ARBA" id="ARBA00024807"/>
    </source>
</evidence>
<evidence type="ECO:0000256" key="7">
    <source>
        <dbReference type="ARBA" id="ARBA00023054"/>
    </source>
</evidence>
<evidence type="ECO:0000256" key="1">
    <source>
        <dbReference type="ARBA" id="ARBA00004273"/>
    </source>
</evidence>
<evidence type="ECO:0000256" key="9">
    <source>
        <dbReference type="ARBA" id="ARBA00023136"/>
    </source>
</evidence>
<dbReference type="Gene3D" id="2.30.180.10">
    <property type="entry name" value="FAS1 domain"/>
    <property type="match status" value="1"/>
</dbReference>
<dbReference type="PANTHER" id="PTHR31961:SF3">
    <property type="entry name" value="SENSITIVE TO HIGH EXPRESSION PROTEIN 9, MITOCHONDRIAL"/>
    <property type="match status" value="1"/>
</dbReference>
<evidence type="ECO:0000259" key="15">
    <source>
        <dbReference type="PROSITE" id="PS50213"/>
    </source>
</evidence>
<keyword evidence="4" id="KW-0999">Mitochondrion inner membrane</keyword>
<evidence type="ECO:0000256" key="8">
    <source>
        <dbReference type="ARBA" id="ARBA00023128"/>
    </source>
</evidence>
<feature type="compositionally biased region" description="Low complexity" evidence="12">
    <location>
        <begin position="213"/>
        <end position="256"/>
    </location>
</feature>
<keyword evidence="8" id="KW-0496">Mitochondrion</keyword>
<evidence type="ECO:0000256" key="12">
    <source>
        <dbReference type="SAM" id="MobiDB-lite"/>
    </source>
</evidence>
<keyword evidence="7 11" id="KW-0175">Coiled coil</keyword>
<evidence type="ECO:0000313" key="17">
    <source>
        <dbReference type="Proteomes" id="UP000054498"/>
    </source>
</evidence>
<comment type="subcellular location">
    <subcellularLocation>
        <location evidence="1">Mitochondrion inner membrane</location>
    </subcellularLocation>
</comment>
<organism evidence="16 17">
    <name type="scientific">Monoraphidium neglectum</name>
    <dbReference type="NCBI Taxonomy" id="145388"/>
    <lineage>
        <taxon>Eukaryota</taxon>
        <taxon>Viridiplantae</taxon>
        <taxon>Chlorophyta</taxon>
        <taxon>core chlorophytes</taxon>
        <taxon>Chlorophyceae</taxon>
        <taxon>CS clade</taxon>
        <taxon>Sphaeropleales</taxon>
        <taxon>Selenastraceae</taxon>
        <taxon>Monoraphidium</taxon>
    </lineage>
</organism>
<keyword evidence="9 13" id="KW-0472">Membrane</keyword>
<dbReference type="SUPFAM" id="SSF82153">
    <property type="entry name" value="FAS1 domain"/>
    <property type="match status" value="1"/>
</dbReference>
<evidence type="ECO:0000256" key="13">
    <source>
        <dbReference type="SAM" id="Phobius"/>
    </source>
</evidence>
<feature type="signal peptide" evidence="14">
    <location>
        <begin position="1"/>
        <end position="20"/>
    </location>
</feature>
<gene>
    <name evidence="16" type="ORF">MNEG_3363</name>
</gene>
<name>A0A0D2K216_9CHLO</name>
<feature type="transmembrane region" description="Helical" evidence="13">
    <location>
        <begin position="409"/>
        <end position="442"/>
    </location>
</feature>
<dbReference type="AlphaFoldDB" id="A0A0D2K216"/>
<keyword evidence="17" id="KW-1185">Reference proteome</keyword>
<evidence type="ECO:0000256" key="11">
    <source>
        <dbReference type="SAM" id="Coils"/>
    </source>
</evidence>
<sequence>MKPAHIALLALLALLGAAHAASYATVADAVKALPELSTLNTNLQGTNLTKSFGDPAFVGTVFLPTNDALTSLSDKVGGDFSALIADNPDQAYEIFSYHVVPGQALLSSALKDGTTLKTQSGETLAVTIANGVVSVNGQAVSKANVVAGKAIIHEINGALLPPDLAQLLDASTTDTADPFADLTATNGDAAAGAHSEATTGTDVAAMTTTATTTKSAGASATAGSPSTAGATGATISATTTTPTTSTKSSAAGSESGSAGGVGEAGGGRGAQETLVRLANAFNVLTGYDTIERIKLQVEATDARLAALRRQLQAAKHSYEERLGHQRALSKEMAHLLQRKSSWGPSDVARFTDVYASEHANEAAVAEAKARYEEAGEAVELAQADLMHRIRERYTQEQLWGDKIRRAATWWTWSLMGLQAAALAVAGAAVGGALALLATLLLGAGRGSGGASSTGSSLGGGS</sequence>
<comment type="similarity">
    <text evidence="2">Belongs to the SHE9 family.</text>
</comment>
<protein>
    <submittedName>
        <fullName evidence="16">Putative Sensitive to high expression protein 9 like protein</fullName>
    </submittedName>
</protein>
<keyword evidence="14" id="KW-0732">Signal</keyword>
<reference evidence="16 17" key="1">
    <citation type="journal article" date="2013" name="BMC Genomics">
        <title>Reconstruction of the lipid metabolism for the microalga Monoraphidium neglectum from its genome sequence reveals characteristics suitable for biofuel production.</title>
        <authorList>
            <person name="Bogen C."/>
            <person name="Al-Dilaimi A."/>
            <person name="Albersmeier A."/>
            <person name="Wichmann J."/>
            <person name="Grundmann M."/>
            <person name="Rupp O."/>
            <person name="Lauersen K.J."/>
            <person name="Blifernez-Klassen O."/>
            <person name="Kalinowski J."/>
            <person name="Goesmann A."/>
            <person name="Mussgnug J.H."/>
            <person name="Kruse O."/>
        </authorList>
    </citation>
    <scope>NUCLEOTIDE SEQUENCE [LARGE SCALE GENOMIC DNA]</scope>
    <source>
        <strain evidence="16 17">SAG 48.87</strain>
    </source>
</reference>
<dbReference type="InterPro" id="IPR000782">
    <property type="entry name" value="FAS1_domain"/>
</dbReference>
<dbReference type="SMART" id="SM00554">
    <property type="entry name" value="FAS1"/>
    <property type="match status" value="1"/>
</dbReference>
<dbReference type="Proteomes" id="UP000054498">
    <property type="component" value="Unassembled WGS sequence"/>
</dbReference>
<dbReference type="InterPro" id="IPR036378">
    <property type="entry name" value="FAS1_dom_sf"/>
</dbReference>
<dbReference type="KEGG" id="mng:MNEG_3363"/>
<evidence type="ECO:0000256" key="4">
    <source>
        <dbReference type="ARBA" id="ARBA00022792"/>
    </source>
</evidence>
<keyword evidence="5" id="KW-0809">Transit peptide</keyword>
<dbReference type="PANTHER" id="PTHR31961">
    <property type="entry name" value="SENSITIVE TO HIGH EXPRESSION PROTEIN 9, MITOCHONDRIAL"/>
    <property type="match status" value="1"/>
</dbReference>
<evidence type="ECO:0000256" key="3">
    <source>
        <dbReference type="ARBA" id="ARBA00022692"/>
    </source>
</evidence>
<dbReference type="Pfam" id="PF05546">
    <property type="entry name" value="She9_MDM33"/>
    <property type="match status" value="1"/>
</dbReference>
<dbReference type="Pfam" id="PF02469">
    <property type="entry name" value="Fasciclin"/>
    <property type="match status" value="1"/>
</dbReference>
<evidence type="ECO:0000256" key="14">
    <source>
        <dbReference type="SAM" id="SignalP"/>
    </source>
</evidence>
<dbReference type="InterPro" id="IPR008839">
    <property type="entry name" value="MDM33_fungi"/>
</dbReference>
<evidence type="ECO:0000256" key="6">
    <source>
        <dbReference type="ARBA" id="ARBA00022989"/>
    </source>
</evidence>
<accession>A0A0D2K216</accession>
<proteinExistence type="inferred from homology"/>
<feature type="region of interest" description="Disordered" evidence="12">
    <location>
        <begin position="213"/>
        <end position="268"/>
    </location>
</feature>